<protein>
    <submittedName>
        <fullName evidence="1">Uncharacterized protein</fullName>
    </submittedName>
</protein>
<reference evidence="1 2" key="1">
    <citation type="journal article" date="2022" name="Hortic Res">
        <title>A haplotype resolved chromosomal level avocado genome allows analysis of novel avocado genes.</title>
        <authorList>
            <person name="Nath O."/>
            <person name="Fletcher S.J."/>
            <person name="Hayward A."/>
            <person name="Shaw L.M."/>
            <person name="Masouleh A.K."/>
            <person name="Furtado A."/>
            <person name="Henry R.J."/>
            <person name="Mitter N."/>
        </authorList>
    </citation>
    <scope>NUCLEOTIDE SEQUENCE [LARGE SCALE GENOMIC DNA]</scope>
    <source>
        <strain evidence="2">cv. Hass</strain>
    </source>
</reference>
<accession>A0ACC2LBZ1</accession>
<proteinExistence type="predicted"/>
<sequence>MNEYLNGTGDVFMHSIEVFLLGDGGLMRLKLDLVLCEHFESDSGDGDFGTGSAEERKDVGSFCRWRFLGVRWDLSSTREAGVLEHYVQARCDGSAAAMGKNKEMLH</sequence>
<organism evidence="1 2">
    <name type="scientific">Persea americana</name>
    <name type="common">Avocado</name>
    <dbReference type="NCBI Taxonomy" id="3435"/>
    <lineage>
        <taxon>Eukaryota</taxon>
        <taxon>Viridiplantae</taxon>
        <taxon>Streptophyta</taxon>
        <taxon>Embryophyta</taxon>
        <taxon>Tracheophyta</taxon>
        <taxon>Spermatophyta</taxon>
        <taxon>Magnoliopsida</taxon>
        <taxon>Magnoliidae</taxon>
        <taxon>Laurales</taxon>
        <taxon>Lauraceae</taxon>
        <taxon>Persea</taxon>
    </lineage>
</organism>
<comment type="caution">
    <text evidence="1">The sequence shown here is derived from an EMBL/GenBank/DDBJ whole genome shotgun (WGS) entry which is preliminary data.</text>
</comment>
<gene>
    <name evidence="1" type="ORF">MRB53_024283</name>
</gene>
<dbReference type="Proteomes" id="UP001234297">
    <property type="component" value="Chromosome 7"/>
</dbReference>
<keyword evidence="2" id="KW-1185">Reference proteome</keyword>
<evidence type="ECO:0000313" key="1">
    <source>
        <dbReference type="EMBL" id="KAJ8630960.1"/>
    </source>
</evidence>
<evidence type="ECO:0000313" key="2">
    <source>
        <dbReference type="Proteomes" id="UP001234297"/>
    </source>
</evidence>
<dbReference type="EMBL" id="CM056815">
    <property type="protein sequence ID" value="KAJ8630960.1"/>
    <property type="molecule type" value="Genomic_DNA"/>
</dbReference>
<name>A0ACC2LBZ1_PERAE</name>